<reference evidence="2" key="1">
    <citation type="submission" date="2020-08" db="EMBL/GenBank/DDBJ databases">
        <title>Multicomponent nature underlies the extraordinary mechanical properties of spider dragline silk.</title>
        <authorList>
            <person name="Kono N."/>
            <person name="Nakamura H."/>
            <person name="Mori M."/>
            <person name="Yoshida Y."/>
            <person name="Ohtoshi R."/>
            <person name="Malay A.D."/>
            <person name="Moran D.A.P."/>
            <person name="Tomita M."/>
            <person name="Numata K."/>
            <person name="Arakawa K."/>
        </authorList>
    </citation>
    <scope>NUCLEOTIDE SEQUENCE</scope>
</reference>
<sequence>MPRYNRQMAIFSGCRGSWTTLPRFSLDGSSILEQFTLVTHDVGLYICGSQSQAVFARRRSKSKLKLLDIREERKRREKTEVREQASPSRIHGNPSVRE</sequence>
<accession>A0A8X6VN60</accession>
<dbReference type="AlphaFoldDB" id="A0A8X6VN60"/>
<protein>
    <submittedName>
        <fullName evidence="2">Uncharacterized protein</fullName>
    </submittedName>
</protein>
<dbReference type="Proteomes" id="UP000887159">
    <property type="component" value="Unassembled WGS sequence"/>
</dbReference>
<keyword evidence="3" id="KW-1185">Reference proteome</keyword>
<gene>
    <name evidence="2" type="ORF">TNCV_4649741</name>
</gene>
<feature type="region of interest" description="Disordered" evidence="1">
    <location>
        <begin position="75"/>
        <end position="98"/>
    </location>
</feature>
<comment type="caution">
    <text evidence="2">The sequence shown here is derived from an EMBL/GenBank/DDBJ whole genome shotgun (WGS) entry which is preliminary data.</text>
</comment>
<name>A0A8X6VN60_TRICX</name>
<organism evidence="2 3">
    <name type="scientific">Trichonephila clavipes</name>
    <name type="common">Golden silk orbweaver</name>
    <name type="synonym">Nephila clavipes</name>
    <dbReference type="NCBI Taxonomy" id="2585209"/>
    <lineage>
        <taxon>Eukaryota</taxon>
        <taxon>Metazoa</taxon>
        <taxon>Ecdysozoa</taxon>
        <taxon>Arthropoda</taxon>
        <taxon>Chelicerata</taxon>
        <taxon>Arachnida</taxon>
        <taxon>Araneae</taxon>
        <taxon>Araneomorphae</taxon>
        <taxon>Entelegynae</taxon>
        <taxon>Araneoidea</taxon>
        <taxon>Nephilidae</taxon>
        <taxon>Trichonephila</taxon>
    </lineage>
</organism>
<evidence type="ECO:0000313" key="2">
    <source>
        <dbReference type="EMBL" id="GFY19804.1"/>
    </source>
</evidence>
<evidence type="ECO:0000256" key="1">
    <source>
        <dbReference type="SAM" id="MobiDB-lite"/>
    </source>
</evidence>
<evidence type="ECO:0000313" key="3">
    <source>
        <dbReference type="Proteomes" id="UP000887159"/>
    </source>
</evidence>
<proteinExistence type="predicted"/>
<dbReference type="EMBL" id="BMAU01021353">
    <property type="protein sequence ID" value="GFY19804.1"/>
    <property type="molecule type" value="Genomic_DNA"/>
</dbReference>